<sequence length="230" mass="24803">MHPGFPAAPGVSEPGPRELCAFVSGASAHMLRALQPRRTRPPKRRPNHRRFLHNQICRQFAKIEAATQHLALTILSQKAPPRRPPPRRPPPPPPSPFLGVACAEAPLELSHDDEDGGPSLSLAALDTSTLDLFDDILLTPACPLVDPDGFCQTLPDATPQEGSEFVSHAPGLGDQRQPTPIPMQPLRFSNPLSPPQNAHGGSLEPAALDWGWEAPCAWDPQGTLEAWGTL</sequence>
<feature type="compositionally biased region" description="Pro residues" evidence="1">
    <location>
        <begin position="87"/>
        <end position="96"/>
    </location>
</feature>
<dbReference type="Proteomes" id="UP000694386">
    <property type="component" value="Unplaced"/>
</dbReference>
<evidence type="ECO:0000313" key="2">
    <source>
        <dbReference type="Ensembl" id="ENSCGRP00001021224.1"/>
    </source>
</evidence>
<dbReference type="Ensembl" id="ENSCGRT00001025468.1">
    <property type="protein sequence ID" value="ENSCGRP00001021224.1"/>
    <property type="gene ID" value="ENSCGRG00001020139.1"/>
</dbReference>
<evidence type="ECO:0000256" key="1">
    <source>
        <dbReference type="SAM" id="MobiDB-lite"/>
    </source>
</evidence>
<organism evidence="2 3">
    <name type="scientific">Cricetulus griseus</name>
    <name type="common">Chinese hamster</name>
    <name type="synonym">Cricetulus barabensis griseus</name>
    <dbReference type="NCBI Taxonomy" id="10029"/>
    <lineage>
        <taxon>Eukaryota</taxon>
        <taxon>Metazoa</taxon>
        <taxon>Chordata</taxon>
        <taxon>Craniata</taxon>
        <taxon>Vertebrata</taxon>
        <taxon>Euteleostomi</taxon>
        <taxon>Mammalia</taxon>
        <taxon>Eutheria</taxon>
        <taxon>Euarchontoglires</taxon>
        <taxon>Glires</taxon>
        <taxon>Rodentia</taxon>
        <taxon>Myomorpha</taxon>
        <taxon>Muroidea</taxon>
        <taxon>Cricetidae</taxon>
        <taxon>Cricetinae</taxon>
        <taxon>Cricetulus</taxon>
    </lineage>
</organism>
<name>A0A8C2MM96_CRIGR</name>
<feature type="region of interest" description="Disordered" evidence="1">
    <location>
        <begin position="76"/>
        <end position="100"/>
    </location>
</feature>
<reference evidence="2" key="1">
    <citation type="submission" date="2025-08" db="UniProtKB">
        <authorList>
            <consortium name="Ensembl"/>
        </authorList>
    </citation>
    <scope>IDENTIFICATION</scope>
</reference>
<dbReference type="AlphaFoldDB" id="A0A8C2MM96"/>
<evidence type="ECO:0000313" key="3">
    <source>
        <dbReference type="Proteomes" id="UP000694386"/>
    </source>
</evidence>
<protein>
    <submittedName>
        <fullName evidence="2">Predicted gene, 36210</fullName>
    </submittedName>
</protein>
<proteinExistence type="predicted"/>
<reference evidence="2" key="2">
    <citation type="submission" date="2025-09" db="UniProtKB">
        <authorList>
            <consortium name="Ensembl"/>
        </authorList>
    </citation>
    <scope>IDENTIFICATION</scope>
</reference>
<accession>A0A8C2MM96</accession>